<dbReference type="Gene3D" id="3.40.630.30">
    <property type="match status" value="1"/>
</dbReference>
<dbReference type="OrthoDB" id="20916at2"/>
<dbReference type="InterPro" id="IPR052729">
    <property type="entry name" value="Acyl/Acetyltrans_Enzymes"/>
</dbReference>
<dbReference type="Gene3D" id="3.40.630.90">
    <property type="match status" value="1"/>
</dbReference>
<feature type="domain" description="N-acetyltransferase" evidence="1">
    <location>
        <begin position="8"/>
        <end position="140"/>
    </location>
</feature>
<dbReference type="GO" id="GO:0016747">
    <property type="term" value="F:acyltransferase activity, transferring groups other than amino-acyl groups"/>
    <property type="evidence" value="ECO:0007669"/>
    <property type="project" value="InterPro"/>
</dbReference>
<protein>
    <submittedName>
        <fullName evidence="2">GNAT family N-acetyltransferase</fullName>
    </submittedName>
</protein>
<dbReference type="InterPro" id="IPR000182">
    <property type="entry name" value="GNAT_dom"/>
</dbReference>
<dbReference type="Pfam" id="PF18014">
    <property type="entry name" value="Acetyltransf_18"/>
    <property type="match status" value="1"/>
</dbReference>
<keyword evidence="2" id="KW-0808">Transferase</keyword>
<sequence length="286" mass="31902">MLVSQPDYTIRTMTRAELDLCIEWAAQEGWNPGLNDAQVFYLADPQGFLVGLLDGVPIASISAVRYGPDFGFIGFYLVTPEHRGKGYGLAIWKEAMARLQGRLIGLDGVVAQQANYQRSGFKLAYNNVRYQMVSKPVQADAAGDLADVREVSLTELFAYDRRCFPRQREAFLEYWIQQPGSHAKAVLINGVLRGFGVLRACRVGYKIGPLFADDEMIALQIYGALTEEVETGSQIQFDIPDQNQQALSLVRYLGMEPVFETARMYTGCAPALDMHRMFGVTTFELG</sequence>
<dbReference type="Pfam" id="PF00583">
    <property type="entry name" value="Acetyltransf_1"/>
    <property type="match status" value="1"/>
</dbReference>
<proteinExistence type="predicted"/>
<dbReference type="PANTHER" id="PTHR47237:SF1">
    <property type="entry name" value="SLL0310 PROTEIN"/>
    <property type="match status" value="1"/>
</dbReference>
<dbReference type="SUPFAM" id="SSF55729">
    <property type="entry name" value="Acyl-CoA N-acyltransferases (Nat)"/>
    <property type="match status" value="1"/>
</dbReference>
<accession>A0A2R4XQ38</accession>
<gene>
    <name evidence="2" type="ORF">DBV39_15820</name>
</gene>
<evidence type="ECO:0000313" key="2">
    <source>
        <dbReference type="EMBL" id="AWB35868.1"/>
    </source>
</evidence>
<dbReference type="RefSeq" id="WP_108623324.1">
    <property type="nucleotide sequence ID" value="NZ_CP028901.1"/>
</dbReference>
<evidence type="ECO:0000259" key="1">
    <source>
        <dbReference type="PROSITE" id="PS51186"/>
    </source>
</evidence>
<dbReference type="AlphaFoldDB" id="A0A2R4XQ38"/>
<dbReference type="EMBL" id="CP028901">
    <property type="protein sequence ID" value="AWB35868.1"/>
    <property type="molecule type" value="Genomic_DNA"/>
</dbReference>
<dbReference type="Proteomes" id="UP000244571">
    <property type="component" value="Chromosome"/>
</dbReference>
<dbReference type="KEGG" id="boz:DBV39_15820"/>
<organism evidence="2 3">
    <name type="scientific">Orrella marina</name>
    <dbReference type="NCBI Taxonomy" id="2163011"/>
    <lineage>
        <taxon>Bacteria</taxon>
        <taxon>Pseudomonadati</taxon>
        <taxon>Pseudomonadota</taxon>
        <taxon>Betaproteobacteria</taxon>
        <taxon>Burkholderiales</taxon>
        <taxon>Alcaligenaceae</taxon>
        <taxon>Orrella</taxon>
    </lineage>
</organism>
<evidence type="ECO:0000313" key="3">
    <source>
        <dbReference type="Proteomes" id="UP000244571"/>
    </source>
</evidence>
<dbReference type="InterPro" id="IPR016181">
    <property type="entry name" value="Acyl_CoA_acyltransferase"/>
</dbReference>
<dbReference type="PANTHER" id="PTHR47237">
    <property type="entry name" value="SLL0310 PROTEIN"/>
    <property type="match status" value="1"/>
</dbReference>
<keyword evidence="3" id="KW-1185">Reference proteome</keyword>
<reference evidence="2 3" key="1">
    <citation type="submission" date="2018-04" db="EMBL/GenBank/DDBJ databases">
        <title>Bordetella sp. HZ20 isolated from seawater.</title>
        <authorList>
            <person name="Sun C."/>
        </authorList>
    </citation>
    <scope>NUCLEOTIDE SEQUENCE [LARGE SCALE GENOMIC DNA]</scope>
    <source>
        <strain evidence="2 3">HZ20</strain>
    </source>
</reference>
<name>A0A2R4XQ38_9BURK</name>
<dbReference type="PROSITE" id="PS51186">
    <property type="entry name" value="GNAT"/>
    <property type="match status" value="1"/>
</dbReference>
<dbReference type="CDD" id="cd04301">
    <property type="entry name" value="NAT_SF"/>
    <property type="match status" value="1"/>
</dbReference>
<dbReference type="InterPro" id="IPR041496">
    <property type="entry name" value="YitH/HolE_GNAT"/>
</dbReference>